<dbReference type="EMBL" id="LAZR01007930">
    <property type="protein sequence ID" value="KKM81999.1"/>
    <property type="molecule type" value="Genomic_DNA"/>
</dbReference>
<organism evidence="1">
    <name type="scientific">marine sediment metagenome</name>
    <dbReference type="NCBI Taxonomy" id="412755"/>
    <lineage>
        <taxon>unclassified sequences</taxon>
        <taxon>metagenomes</taxon>
        <taxon>ecological metagenomes</taxon>
    </lineage>
</organism>
<comment type="caution">
    <text evidence="1">The sequence shown here is derived from an EMBL/GenBank/DDBJ whole genome shotgun (WGS) entry which is preliminary data.</text>
</comment>
<protein>
    <submittedName>
        <fullName evidence="1">Uncharacterized protein</fullName>
    </submittedName>
</protein>
<proteinExistence type="predicted"/>
<accession>A0A0F9KIN7</accession>
<evidence type="ECO:0000313" key="1">
    <source>
        <dbReference type="EMBL" id="KKM81999.1"/>
    </source>
</evidence>
<sequence>MLTREELLKWMGENVACLEAYRWIGSHDLTPEEMWREDKASFMCWVVKRLFPRLSIVLCKEAEVHGLELFVAESSYVGGTGSFYIWKKESGHSLMSPSKVAGFLRICIPYHEVAEAIKRELAV</sequence>
<gene>
    <name evidence="1" type="ORF">LCGC14_1324080</name>
</gene>
<reference evidence="1" key="1">
    <citation type="journal article" date="2015" name="Nature">
        <title>Complex archaea that bridge the gap between prokaryotes and eukaryotes.</title>
        <authorList>
            <person name="Spang A."/>
            <person name="Saw J.H."/>
            <person name="Jorgensen S.L."/>
            <person name="Zaremba-Niedzwiedzka K."/>
            <person name="Martijn J."/>
            <person name="Lind A.E."/>
            <person name="van Eijk R."/>
            <person name="Schleper C."/>
            <person name="Guy L."/>
            <person name="Ettema T.J."/>
        </authorList>
    </citation>
    <scope>NUCLEOTIDE SEQUENCE</scope>
</reference>
<dbReference type="AlphaFoldDB" id="A0A0F9KIN7"/>
<name>A0A0F9KIN7_9ZZZZ</name>